<dbReference type="InterPro" id="IPR029479">
    <property type="entry name" value="Nitroreductase"/>
</dbReference>
<gene>
    <name evidence="3" type="ORF">SAMN05660742_12756</name>
</gene>
<dbReference type="SUPFAM" id="SSF55469">
    <property type="entry name" value="FMN-dependent nitroreductase-like"/>
    <property type="match status" value="1"/>
</dbReference>
<accession>A0A1H7D9M2</accession>
<reference evidence="3 4" key="1">
    <citation type="submission" date="2016-10" db="EMBL/GenBank/DDBJ databases">
        <authorList>
            <person name="de Groot N.N."/>
        </authorList>
    </citation>
    <scope>NUCLEOTIDE SEQUENCE [LARGE SCALE GENOMIC DNA]</scope>
    <source>
        <strain evidence="3 4">DSM 2179</strain>
    </source>
</reference>
<dbReference type="GO" id="GO:0046256">
    <property type="term" value="P:2,4,6-trinitrotoluene catabolic process"/>
    <property type="evidence" value="ECO:0007669"/>
    <property type="project" value="TreeGrafter"/>
</dbReference>
<dbReference type="Pfam" id="PF00881">
    <property type="entry name" value="Nitroreductase"/>
    <property type="match status" value="1"/>
</dbReference>
<proteinExistence type="predicted"/>
<evidence type="ECO:0000313" key="4">
    <source>
        <dbReference type="Proteomes" id="UP000199662"/>
    </source>
</evidence>
<name>A0A1H7D9M2_9FIRM</name>
<dbReference type="Gene3D" id="3.40.109.10">
    <property type="entry name" value="NADH Oxidase"/>
    <property type="match status" value="1"/>
</dbReference>
<protein>
    <submittedName>
        <fullName evidence="3">Nitroreductase</fullName>
    </submittedName>
</protein>
<dbReference type="EMBL" id="FNZK01000027">
    <property type="protein sequence ID" value="SEJ94905.1"/>
    <property type="molecule type" value="Genomic_DNA"/>
</dbReference>
<dbReference type="InterPro" id="IPR050627">
    <property type="entry name" value="Nitroreductase/BluB"/>
</dbReference>
<dbReference type="RefSeq" id="WP_091835613.1">
    <property type="nucleotide sequence ID" value="NZ_FNZK01000027.1"/>
</dbReference>
<dbReference type="Proteomes" id="UP000199662">
    <property type="component" value="Unassembled WGS sequence"/>
</dbReference>
<organism evidence="3 4">
    <name type="scientific">Propionispira arboris</name>
    <dbReference type="NCBI Taxonomy" id="84035"/>
    <lineage>
        <taxon>Bacteria</taxon>
        <taxon>Bacillati</taxon>
        <taxon>Bacillota</taxon>
        <taxon>Negativicutes</taxon>
        <taxon>Selenomonadales</taxon>
        <taxon>Selenomonadaceae</taxon>
        <taxon>Propionispira</taxon>
    </lineage>
</organism>
<sequence length="194" mass="21589">MNPILENILTRRSVRKYKTEQIADLELESILEAAKYAPSGGNSQSWHFTVVQNTDKLEELNQWVRNAFSNLVIDNTMYRSKKAGKAAAANESYNFYYHAPTLIIVSNEREYSNALADTGAALQNIFLAAHALNIGSCWINQLTWFCDDIPVRSMLTSLRIPENHKVCGAAALGYIAGNIPKAVSRKEGTVHIVS</sequence>
<dbReference type="STRING" id="84035.SAMN05660742_12756"/>
<dbReference type="GO" id="GO:0046857">
    <property type="term" value="F:oxidoreductase activity, acting on other nitrogenous compounds as donors, with NAD or NADP as acceptor"/>
    <property type="evidence" value="ECO:0007669"/>
    <property type="project" value="TreeGrafter"/>
</dbReference>
<dbReference type="GO" id="GO:0005829">
    <property type="term" value="C:cytosol"/>
    <property type="evidence" value="ECO:0007669"/>
    <property type="project" value="TreeGrafter"/>
</dbReference>
<dbReference type="PANTHER" id="PTHR23026:SF125">
    <property type="entry name" value="OXYGEN-INSENSITIVE NAD(P)H NITROREDUCTASE"/>
    <property type="match status" value="1"/>
</dbReference>
<dbReference type="InterPro" id="IPR000415">
    <property type="entry name" value="Nitroreductase-like"/>
</dbReference>
<evidence type="ECO:0000256" key="1">
    <source>
        <dbReference type="ARBA" id="ARBA00023027"/>
    </source>
</evidence>
<keyword evidence="1" id="KW-0520">NAD</keyword>
<keyword evidence="4" id="KW-1185">Reference proteome</keyword>
<dbReference type="PANTHER" id="PTHR23026">
    <property type="entry name" value="NADPH NITROREDUCTASE"/>
    <property type="match status" value="1"/>
</dbReference>
<dbReference type="CDD" id="cd02136">
    <property type="entry name" value="PnbA_NfnB-like"/>
    <property type="match status" value="1"/>
</dbReference>
<evidence type="ECO:0000259" key="2">
    <source>
        <dbReference type="Pfam" id="PF00881"/>
    </source>
</evidence>
<dbReference type="AlphaFoldDB" id="A0A1H7D9M2"/>
<evidence type="ECO:0000313" key="3">
    <source>
        <dbReference type="EMBL" id="SEJ94905.1"/>
    </source>
</evidence>
<feature type="domain" description="Nitroreductase" evidence="2">
    <location>
        <begin position="8"/>
        <end position="174"/>
    </location>
</feature>